<dbReference type="PANTHER" id="PTHR43425:SF2">
    <property type="entry name" value="OXYGEN-INSENSITIVE NADPH NITROREDUCTASE"/>
    <property type="match status" value="1"/>
</dbReference>
<organism evidence="6">
    <name type="scientific">hydrothermal vent metagenome</name>
    <dbReference type="NCBI Taxonomy" id="652676"/>
    <lineage>
        <taxon>unclassified sequences</taxon>
        <taxon>metagenomes</taxon>
        <taxon>ecological metagenomes</taxon>
    </lineage>
</organism>
<dbReference type="InterPro" id="IPR029479">
    <property type="entry name" value="Nitroreductase"/>
</dbReference>
<dbReference type="InterPro" id="IPR000415">
    <property type="entry name" value="Nitroreductase-like"/>
</dbReference>
<dbReference type="EMBL" id="UOEU01000347">
    <property type="protein sequence ID" value="VAW32341.1"/>
    <property type="molecule type" value="Genomic_DNA"/>
</dbReference>
<gene>
    <name evidence="6" type="ORF">MNBD_CHLOROFLEXI01-1063</name>
</gene>
<evidence type="ECO:0000256" key="1">
    <source>
        <dbReference type="ARBA" id="ARBA00008366"/>
    </source>
</evidence>
<dbReference type="Pfam" id="PF00881">
    <property type="entry name" value="Nitroreductase"/>
    <property type="match status" value="1"/>
</dbReference>
<feature type="domain" description="Nitroreductase" evidence="5">
    <location>
        <begin position="20"/>
        <end position="172"/>
    </location>
</feature>
<dbReference type="AlphaFoldDB" id="A0A3B0UMF7"/>
<evidence type="ECO:0000256" key="4">
    <source>
        <dbReference type="ARBA" id="ARBA00023002"/>
    </source>
</evidence>
<evidence type="ECO:0000256" key="2">
    <source>
        <dbReference type="ARBA" id="ARBA00022630"/>
    </source>
</evidence>
<dbReference type="InterPro" id="IPR016446">
    <property type="entry name" value="Flavin_OxRdtase_Frp"/>
</dbReference>
<evidence type="ECO:0000259" key="5">
    <source>
        <dbReference type="Pfam" id="PF00881"/>
    </source>
</evidence>
<reference evidence="6" key="1">
    <citation type="submission" date="2018-06" db="EMBL/GenBank/DDBJ databases">
        <authorList>
            <person name="Zhirakovskaya E."/>
        </authorList>
    </citation>
    <scope>NUCLEOTIDE SEQUENCE</scope>
</reference>
<keyword evidence="2" id="KW-0285">Flavoprotein</keyword>
<dbReference type="CDD" id="cd02146">
    <property type="entry name" value="NfsA-like"/>
    <property type="match status" value="1"/>
</dbReference>
<sequence>MMMKEKSDLYETAVTQTLNQHASVRSFLDKSVPDEMLYAILNAARRSPTSSNMQTYSIIVVRSPEMRQKLAVLAGNQSHIEQCDVFVGFLADLHRLEVASQMHGQPLAKSLETTLVATVDAALVGMSVQTAVESFGLGAVMIGGMRNQPQAVADLLGFPSGVFMLFGMSIGWPAEEAAQASLKPRLPEALIIHHEQYSQADPRPLIEQYNAQLANYYDQQNRNQQTAAWSGPIAQRLSKPPRPHMRQTLEGMGFCFD</sequence>
<accession>A0A3B0UMF7</accession>
<evidence type="ECO:0000256" key="3">
    <source>
        <dbReference type="ARBA" id="ARBA00022643"/>
    </source>
</evidence>
<keyword evidence="3" id="KW-0288">FMN</keyword>
<dbReference type="PIRSF" id="PIRSF005426">
    <property type="entry name" value="Frp"/>
    <property type="match status" value="1"/>
</dbReference>
<protein>
    <recommendedName>
        <fullName evidence="5">Nitroreductase domain-containing protein</fullName>
    </recommendedName>
</protein>
<evidence type="ECO:0000313" key="6">
    <source>
        <dbReference type="EMBL" id="VAW32341.1"/>
    </source>
</evidence>
<name>A0A3B0UMF7_9ZZZZ</name>
<dbReference type="Gene3D" id="3.40.109.10">
    <property type="entry name" value="NADH Oxidase"/>
    <property type="match status" value="1"/>
</dbReference>
<keyword evidence="4" id="KW-0560">Oxidoreductase</keyword>
<dbReference type="PANTHER" id="PTHR43425">
    <property type="entry name" value="OXYGEN-INSENSITIVE NADPH NITROREDUCTASE"/>
    <property type="match status" value="1"/>
</dbReference>
<comment type="similarity">
    <text evidence="1">Belongs to the flavin oxidoreductase frp family.</text>
</comment>
<proteinExistence type="inferred from homology"/>
<dbReference type="SUPFAM" id="SSF55469">
    <property type="entry name" value="FMN-dependent nitroreductase-like"/>
    <property type="match status" value="1"/>
</dbReference>
<dbReference type="GO" id="GO:0016491">
    <property type="term" value="F:oxidoreductase activity"/>
    <property type="evidence" value="ECO:0007669"/>
    <property type="project" value="UniProtKB-KW"/>
</dbReference>